<feature type="chain" id="PRO_5012917584" evidence="6">
    <location>
        <begin position="22"/>
        <end position="299"/>
    </location>
</feature>
<dbReference type="Proteomes" id="UP000198287">
    <property type="component" value="Unassembled WGS sequence"/>
</dbReference>
<evidence type="ECO:0000256" key="2">
    <source>
        <dbReference type="ARBA" id="ARBA00010701"/>
    </source>
</evidence>
<comment type="caution">
    <text evidence="8">The sequence shown here is derived from an EMBL/GenBank/DDBJ whole genome shotgun (WGS) entry which is preliminary data.</text>
</comment>
<dbReference type="InterPro" id="IPR013818">
    <property type="entry name" value="Lipase"/>
</dbReference>
<evidence type="ECO:0000259" key="7">
    <source>
        <dbReference type="Pfam" id="PF00151"/>
    </source>
</evidence>
<comment type="subcellular location">
    <subcellularLocation>
        <location evidence="1">Secreted</location>
    </subcellularLocation>
</comment>
<feature type="signal peptide" evidence="6">
    <location>
        <begin position="1"/>
        <end position="21"/>
    </location>
</feature>
<dbReference type="Pfam" id="PF00151">
    <property type="entry name" value="Lipase"/>
    <property type="match status" value="1"/>
</dbReference>
<comment type="similarity">
    <text evidence="2 4">Belongs to the AB hydrolase superfamily. Lipase family.</text>
</comment>
<dbReference type="InterPro" id="IPR029058">
    <property type="entry name" value="AB_hydrolase_fold"/>
</dbReference>
<evidence type="ECO:0000256" key="1">
    <source>
        <dbReference type="ARBA" id="ARBA00004613"/>
    </source>
</evidence>
<dbReference type="Gene3D" id="3.40.50.1820">
    <property type="entry name" value="alpha/beta hydrolase"/>
    <property type="match status" value="2"/>
</dbReference>
<sequence length="299" mass="32311">MVSRLILSVLVTTTIVARVQGDLAGLHFYLYTKGNTNAVEIKASDANTINNSAFVVGQPVKFLCHGYTSSYTAEFPRDLKNSEKFGNILIQFLLHTKENCGISSSLLEPSEPLKLQCYRGRLGGTILAGGRLRRSLCKHSPRRERNCKLDEDVDRHSLGGQVGAFITPNLDNGDKIPRVTGLDPARPGFEQATTSPSERLDPTDADFVDVIRTSTGAGSTSTTADPPGAGTVDFYPNGGVKQPGFTTTVGFKAYKCTSYADFQGSCPKTNGVLMGEYVPKTISGTYYLSTKSFAPFAKR</sequence>
<reference evidence="8 9" key="1">
    <citation type="submission" date="2015-12" db="EMBL/GenBank/DDBJ databases">
        <title>The genome of Folsomia candida.</title>
        <authorList>
            <person name="Faddeeva A."/>
            <person name="Derks M.F."/>
            <person name="Anvar Y."/>
            <person name="Smit S."/>
            <person name="Van Straalen N."/>
            <person name="Roelofs D."/>
        </authorList>
    </citation>
    <scope>NUCLEOTIDE SEQUENCE [LARGE SCALE GENOMIC DNA]</scope>
    <source>
        <strain evidence="8 9">VU population</strain>
        <tissue evidence="8">Whole body</tissue>
    </source>
</reference>
<evidence type="ECO:0000256" key="5">
    <source>
        <dbReference type="SAM" id="MobiDB-lite"/>
    </source>
</evidence>
<evidence type="ECO:0000256" key="4">
    <source>
        <dbReference type="RuleBase" id="RU004262"/>
    </source>
</evidence>
<keyword evidence="9" id="KW-1185">Reference proteome</keyword>
<evidence type="ECO:0000256" key="3">
    <source>
        <dbReference type="ARBA" id="ARBA00022525"/>
    </source>
</evidence>
<evidence type="ECO:0000256" key="6">
    <source>
        <dbReference type="SAM" id="SignalP"/>
    </source>
</evidence>
<dbReference type="InterPro" id="IPR000734">
    <property type="entry name" value="TAG_lipase"/>
</dbReference>
<organism evidence="8 9">
    <name type="scientific">Folsomia candida</name>
    <name type="common">Springtail</name>
    <dbReference type="NCBI Taxonomy" id="158441"/>
    <lineage>
        <taxon>Eukaryota</taxon>
        <taxon>Metazoa</taxon>
        <taxon>Ecdysozoa</taxon>
        <taxon>Arthropoda</taxon>
        <taxon>Hexapoda</taxon>
        <taxon>Collembola</taxon>
        <taxon>Entomobryomorpha</taxon>
        <taxon>Isotomoidea</taxon>
        <taxon>Isotomidae</taxon>
        <taxon>Proisotominae</taxon>
        <taxon>Folsomia</taxon>
    </lineage>
</organism>
<gene>
    <name evidence="8" type="ORF">Fcan01_14059</name>
</gene>
<dbReference type="GO" id="GO:0016298">
    <property type="term" value="F:lipase activity"/>
    <property type="evidence" value="ECO:0007669"/>
    <property type="project" value="InterPro"/>
</dbReference>
<accession>A0A226DYW5</accession>
<keyword evidence="3" id="KW-0964">Secreted</keyword>
<evidence type="ECO:0000313" key="9">
    <source>
        <dbReference type="Proteomes" id="UP000198287"/>
    </source>
</evidence>
<dbReference type="PANTHER" id="PTHR11610">
    <property type="entry name" value="LIPASE"/>
    <property type="match status" value="1"/>
</dbReference>
<dbReference type="SUPFAM" id="SSF53474">
    <property type="entry name" value="alpha/beta-Hydrolases"/>
    <property type="match status" value="1"/>
</dbReference>
<dbReference type="GO" id="GO:0005615">
    <property type="term" value="C:extracellular space"/>
    <property type="evidence" value="ECO:0007669"/>
    <property type="project" value="TreeGrafter"/>
</dbReference>
<proteinExistence type="inferred from homology"/>
<feature type="domain" description="Lipase" evidence="7">
    <location>
        <begin position="156"/>
        <end position="248"/>
    </location>
</feature>
<feature type="region of interest" description="Disordered" evidence="5">
    <location>
        <begin position="180"/>
        <end position="202"/>
    </location>
</feature>
<keyword evidence="6" id="KW-0732">Signal</keyword>
<evidence type="ECO:0000313" key="8">
    <source>
        <dbReference type="EMBL" id="OXA50665.1"/>
    </source>
</evidence>
<dbReference type="STRING" id="158441.A0A226DYW5"/>
<dbReference type="PANTHER" id="PTHR11610:SF173">
    <property type="entry name" value="LIPASE DOMAIN-CONTAINING PROTEIN-RELATED"/>
    <property type="match status" value="1"/>
</dbReference>
<protein>
    <submittedName>
        <fullName evidence="8">Pancreatic lipase-related protein 2</fullName>
    </submittedName>
</protein>
<name>A0A226DYW5_FOLCA</name>
<dbReference type="OrthoDB" id="199913at2759"/>
<dbReference type="AlphaFoldDB" id="A0A226DYW5"/>
<dbReference type="EMBL" id="LNIX01000008">
    <property type="protein sequence ID" value="OXA50665.1"/>
    <property type="molecule type" value="Genomic_DNA"/>
</dbReference>
<dbReference type="GO" id="GO:0016042">
    <property type="term" value="P:lipid catabolic process"/>
    <property type="evidence" value="ECO:0007669"/>
    <property type="project" value="TreeGrafter"/>
</dbReference>